<accession>A0ABT2HY65</accession>
<dbReference type="EMBL" id="JALXSQ010000033">
    <property type="protein sequence ID" value="MCT2043263.1"/>
    <property type="molecule type" value="Genomic_DNA"/>
</dbReference>
<comment type="caution">
    <text evidence="1">The sequence shown here is derived from an EMBL/GenBank/DDBJ whole genome shotgun (WGS) entry which is preliminary data.</text>
</comment>
<dbReference type="RefSeq" id="WP_260104487.1">
    <property type="nucleotide sequence ID" value="NZ_JALXSQ010000033.1"/>
</dbReference>
<reference evidence="1 2" key="1">
    <citation type="submission" date="2022-04" db="EMBL/GenBank/DDBJ databases">
        <title>Human microbiome associated bacterial genomes.</title>
        <authorList>
            <person name="Sandstrom S."/>
            <person name="Salamzade R."/>
            <person name="Kalan L.R."/>
        </authorList>
    </citation>
    <scope>NUCLEOTIDE SEQUENCE [LARGE SCALE GENOMIC DNA]</scope>
    <source>
        <strain evidence="2">p3-SID1799</strain>
    </source>
</reference>
<keyword evidence="2" id="KW-1185">Reference proteome</keyword>
<gene>
    <name evidence="1" type="ORF">M3D15_07955</name>
</gene>
<feature type="non-terminal residue" evidence="1">
    <location>
        <position position="82"/>
    </location>
</feature>
<evidence type="ECO:0000313" key="1">
    <source>
        <dbReference type="EMBL" id="MCT2043263.1"/>
    </source>
</evidence>
<dbReference type="Proteomes" id="UP001525379">
    <property type="component" value="Unassembled WGS sequence"/>
</dbReference>
<protein>
    <submittedName>
        <fullName evidence="1">Uncharacterized protein</fullName>
    </submittedName>
</protein>
<sequence length="82" mass="8733">MFGVVAGNVLFLCGVGGPNDYGQEYGVLPGDVCERITDHLAQGGIPEHDRVRILTKLDRGALLDSLAGREPQSVIVEGARRS</sequence>
<evidence type="ECO:0000313" key="2">
    <source>
        <dbReference type="Proteomes" id="UP001525379"/>
    </source>
</evidence>
<proteinExistence type="predicted"/>
<organism evidence="1 2">
    <name type="scientific">Pseudoclavibacter albus</name>
    <dbReference type="NCBI Taxonomy" id="272241"/>
    <lineage>
        <taxon>Bacteria</taxon>
        <taxon>Bacillati</taxon>
        <taxon>Actinomycetota</taxon>
        <taxon>Actinomycetes</taxon>
        <taxon>Micrococcales</taxon>
        <taxon>Microbacteriaceae</taxon>
        <taxon>Pseudoclavibacter</taxon>
    </lineage>
</organism>
<name>A0ABT2HY65_9MICO</name>